<reference evidence="3" key="1">
    <citation type="journal article" date="2022" name="Plant J.">
        <title>Strategies of tolerance reflected in two North American maple genomes.</title>
        <authorList>
            <person name="McEvoy S.L."/>
            <person name="Sezen U.U."/>
            <person name="Trouern-Trend A."/>
            <person name="McMahon S.M."/>
            <person name="Schaberg P.G."/>
            <person name="Yang J."/>
            <person name="Wegrzyn J.L."/>
            <person name="Swenson N.G."/>
        </authorList>
    </citation>
    <scope>NUCLEOTIDE SEQUENCE</scope>
    <source>
        <strain evidence="3">NS2018</strain>
    </source>
</reference>
<reference evidence="3" key="2">
    <citation type="submission" date="2023-06" db="EMBL/GenBank/DDBJ databases">
        <authorList>
            <person name="Swenson N.G."/>
            <person name="Wegrzyn J.L."/>
            <person name="Mcevoy S.L."/>
        </authorList>
    </citation>
    <scope>NUCLEOTIDE SEQUENCE</scope>
    <source>
        <strain evidence="3">NS2018</strain>
        <tissue evidence="3">Leaf</tissue>
    </source>
</reference>
<comment type="caution">
    <text evidence="3">The sequence shown here is derived from an EMBL/GenBank/DDBJ whole genome shotgun (WGS) entry which is preliminary data.</text>
</comment>
<proteinExistence type="predicted"/>
<evidence type="ECO:0000313" key="4">
    <source>
        <dbReference type="Proteomes" id="UP001168877"/>
    </source>
</evidence>
<feature type="compositionally biased region" description="Basic and acidic residues" evidence="1">
    <location>
        <begin position="119"/>
        <end position="131"/>
    </location>
</feature>
<protein>
    <submittedName>
        <fullName evidence="3">Uncharacterized protein</fullName>
    </submittedName>
</protein>
<accession>A0AA39W0U4</accession>
<dbReference type="AlphaFoldDB" id="A0AA39W0U4"/>
<evidence type="ECO:0000256" key="2">
    <source>
        <dbReference type="SAM" id="SignalP"/>
    </source>
</evidence>
<gene>
    <name evidence="3" type="ORF">LWI29_030205</name>
</gene>
<name>A0AA39W0U4_ACESA</name>
<keyword evidence="2" id="KW-0732">Signal</keyword>
<organism evidence="3 4">
    <name type="scientific">Acer saccharum</name>
    <name type="common">Sugar maple</name>
    <dbReference type="NCBI Taxonomy" id="4024"/>
    <lineage>
        <taxon>Eukaryota</taxon>
        <taxon>Viridiplantae</taxon>
        <taxon>Streptophyta</taxon>
        <taxon>Embryophyta</taxon>
        <taxon>Tracheophyta</taxon>
        <taxon>Spermatophyta</taxon>
        <taxon>Magnoliopsida</taxon>
        <taxon>eudicotyledons</taxon>
        <taxon>Gunneridae</taxon>
        <taxon>Pentapetalae</taxon>
        <taxon>rosids</taxon>
        <taxon>malvids</taxon>
        <taxon>Sapindales</taxon>
        <taxon>Sapindaceae</taxon>
        <taxon>Hippocastanoideae</taxon>
        <taxon>Acereae</taxon>
        <taxon>Acer</taxon>
    </lineage>
</organism>
<evidence type="ECO:0000313" key="3">
    <source>
        <dbReference type="EMBL" id="KAK0597956.1"/>
    </source>
</evidence>
<feature type="chain" id="PRO_5041368569" evidence="2">
    <location>
        <begin position="26"/>
        <end position="131"/>
    </location>
</feature>
<keyword evidence="4" id="KW-1185">Reference proteome</keyword>
<sequence>MGKNRGVVVLMILTLCVFLITSASSSSSSSLEEEEKAGEKGVCVSRRYLDMLKGLFNQANLYFSSPPNLDFRGDLKGGDPKGGGEKVKEAAVKSMEKSKATMEGSARSAAEMTGKTIRNTKERVKKSFSEL</sequence>
<evidence type="ECO:0000256" key="1">
    <source>
        <dbReference type="SAM" id="MobiDB-lite"/>
    </source>
</evidence>
<dbReference type="Proteomes" id="UP001168877">
    <property type="component" value="Unassembled WGS sequence"/>
</dbReference>
<dbReference type="PANTHER" id="PTHR35463">
    <property type="entry name" value="TRANSMEMBRANE PROTEIN"/>
    <property type="match status" value="1"/>
</dbReference>
<dbReference type="PANTHER" id="PTHR35463:SF11">
    <property type="entry name" value="TRANSMEMBRANE PROTEIN"/>
    <property type="match status" value="1"/>
</dbReference>
<dbReference type="EMBL" id="JAUESC010000004">
    <property type="protein sequence ID" value="KAK0597956.1"/>
    <property type="molecule type" value="Genomic_DNA"/>
</dbReference>
<feature type="region of interest" description="Disordered" evidence="1">
    <location>
        <begin position="95"/>
        <end position="131"/>
    </location>
</feature>
<feature type="signal peptide" evidence="2">
    <location>
        <begin position="1"/>
        <end position="25"/>
    </location>
</feature>